<dbReference type="EMBL" id="LRTT01000001">
    <property type="protein sequence ID" value="RFD77758.1"/>
    <property type="molecule type" value="Genomic_DNA"/>
</dbReference>
<evidence type="ECO:0000259" key="1">
    <source>
        <dbReference type="Pfam" id="PF22768"/>
    </source>
</evidence>
<accession>A0A3E1IYH4</accession>
<organism evidence="2 3">
    <name type="scientific">Gardnerella vaginalis</name>
    <dbReference type="NCBI Taxonomy" id="2702"/>
    <lineage>
        <taxon>Bacteria</taxon>
        <taxon>Bacillati</taxon>
        <taxon>Actinomycetota</taxon>
        <taxon>Actinomycetes</taxon>
        <taxon>Bifidobacteriales</taxon>
        <taxon>Bifidobacteriaceae</taxon>
        <taxon>Gardnerella</taxon>
    </lineage>
</organism>
<dbReference type="Gene3D" id="2.60.120.860">
    <property type="match status" value="1"/>
</dbReference>
<dbReference type="Pfam" id="PF22768">
    <property type="entry name" value="SPP1_Dit"/>
    <property type="match status" value="1"/>
</dbReference>
<protein>
    <recommendedName>
        <fullName evidence="1">Siphovirus-type tail component C-terminal domain-containing protein</fullName>
    </recommendedName>
</protein>
<reference evidence="2 3" key="1">
    <citation type="submission" date="2016-02" db="EMBL/GenBank/DDBJ databases">
        <title>Gardnerella vaginalis Subgroups Defined by cpn60 Sequencing and Sialidase Activity in Isolates from Canada, Belgium and Kenya.</title>
        <authorList>
            <person name="Schellenberg J."/>
            <person name="Paramel Jayaprakash T."/>
            <person name="Withana Gamage N."/>
            <person name="Patterson M.H."/>
            <person name="Vaneechoutte M."/>
            <person name="Hill J.E."/>
        </authorList>
    </citation>
    <scope>NUCLEOTIDE SEQUENCE [LARGE SCALE GENOMIC DNA]</scope>
    <source>
        <strain evidence="2 3">N144</strain>
    </source>
</reference>
<dbReference type="AlphaFoldDB" id="A0A3E1IYH4"/>
<comment type="caution">
    <text evidence="2">The sequence shown here is derived from an EMBL/GenBank/DDBJ whole genome shotgun (WGS) entry which is preliminary data.</text>
</comment>
<feature type="domain" description="Siphovirus-type tail component C-terminal" evidence="1">
    <location>
        <begin position="157"/>
        <end position="240"/>
    </location>
</feature>
<dbReference type="RefSeq" id="WP_116689647.1">
    <property type="nucleotide sequence ID" value="NZ_LRTT01000001.1"/>
</dbReference>
<sequence>MLECRINKIPLDEWGLNLEKKGISIEAPKPTTSSITVPGLNGVLDTTVEDDTHTAFLQKRAITLSLYALGDLATVSALFEHIAKEIHGKQGSLQTSDSNGEYRGRWSVSNWNTIRNWQDSFHCALLLELSLDADPYVYGKKRTFMLHEDENHVAIPGSSPVWPQFSLSLDTDSASIARQDGKTLTFSTGSHMNGVLAINANPQSRNCRINNNIILPTIDSDYFTLLPGANTITCAGCSGTLEVTPLTLM</sequence>
<proteinExistence type="predicted"/>
<dbReference type="InterPro" id="IPR054738">
    <property type="entry name" value="Siphovirus-type_tail_C"/>
</dbReference>
<name>A0A3E1IYH4_GARVA</name>
<evidence type="ECO:0000313" key="3">
    <source>
        <dbReference type="Proteomes" id="UP000258533"/>
    </source>
</evidence>
<dbReference type="Proteomes" id="UP000258533">
    <property type="component" value="Unassembled WGS sequence"/>
</dbReference>
<evidence type="ECO:0000313" key="2">
    <source>
        <dbReference type="EMBL" id="RFD77758.1"/>
    </source>
</evidence>
<gene>
    <name evidence="2" type="ORF">AXE73_04045</name>
</gene>